<protein>
    <recommendedName>
        <fullName evidence="4">PcfB family protein</fullName>
    </recommendedName>
</protein>
<dbReference type="Pfam" id="PF12687">
    <property type="entry name" value="DUF3801"/>
    <property type="match status" value="1"/>
</dbReference>
<keyword evidence="3" id="KW-1185">Reference proteome</keyword>
<dbReference type="EMBL" id="AQFT01000199">
    <property type="protein sequence ID" value="EMZ17739.1"/>
    <property type="molecule type" value="Genomic_DNA"/>
</dbReference>
<proteinExistence type="predicted"/>
<name>N1ZZH9_9FIRM</name>
<feature type="compositionally biased region" description="Basic and acidic residues" evidence="1">
    <location>
        <begin position="146"/>
        <end position="165"/>
    </location>
</feature>
<sequence>MQDETVERVVALCIQGGKISEQILKVSIREALAEMERQKEAKHRQKKGCAAYRGKQSMEKLRKQGRDLSSIEITDGNIKSFEKYARKYDVDYCLKKDRLSEPAHYFVFFKAADVDAMTAAFKEYIGHQMKKEKRESTYKKLSLARENTKHRELDKTKRKSRDQSL</sequence>
<dbReference type="STRING" id="1235802.C823_05888"/>
<gene>
    <name evidence="2" type="ORF">C823_05888</name>
</gene>
<evidence type="ECO:0000256" key="1">
    <source>
        <dbReference type="SAM" id="MobiDB-lite"/>
    </source>
</evidence>
<dbReference type="Proteomes" id="UP000012589">
    <property type="component" value="Unassembled WGS sequence"/>
</dbReference>
<comment type="caution">
    <text evidence="2">The sequence shown here is derived from an EMBL/GenBank/DDBJ whole genome shotgun (WGS) entry which is preliminary data.</text>
</comment>
<accession>N1ZZH9</accession>
<dbReference type="InterPro" id="IPR024234">
    <property type="entry name" value="DUF3801"/>
</dbReference>
<organism evidence="2 3">
    <name type="scientific">Eubacterium plexicaudatum ASF492</name>
    <dbReference type="NCBI Taxonomy" id="1235802"/>
    <lineage>
        <taxon>Bacteria</taxon>
        <taxon>Bacillati</taxon>
        <taxon>Bacillota</taxon>
        <taxon>Clostridia</taxon>
        <taxon>Eubacteriales</taxon>
        <taxon>Eubacteriaceae</taxon>
        <taxon>Eubacterium</taxon>
    </lineage>
</organism>
<evidence type="ECO:0000313" key="2">
    <source>
        <dbReference type="EMBL" id="EMZ17739.1"/>
    </source>
</evidence>
<evidence type="ECO:0008006" key="4">
    <source>
        <dbReference type="Google" id="ProtNLM"/>
    </source>
</evidence>
<dbReference type="HOGENOM" id="CLU_129326_0_0_9"/>
<reference evidence="2 3" key="1">
    <citation type="journal article" date="2014" name="Genome Announc.">
        <title>Draft genome sequences of the altered schaedler flora, a defined bacterial community from gnotobiotic mice.</title>
        <authorList>
            <person name="Wannemuehler M.J."/>
            <person name="Overstreet A.M."/>
            <person name="Ward D.V."/>
            <person name="Phillips G.J."/>
        </authorList>
    </citation>
    <scope>NUCLEOTIDE SEQUENCE [LARGE SCALE GENOMIC DNA]</scope>
    <source>
        <strain evidence="2 3">ASF492</strain>
    </source>
</reference>
<dbReference type="OrthoDB" id="9811478at2"/>
<feature type="region of interest" description="Disordered" evidence="1">
    <location>
        <begin position="131"/>
        <end position="165"/>
    </location>
</feature>
<dbReference type="PATRIC" id="fig|1235802.3.peg.6217"/>
<dbReference type="eggNOG" id="ENOG502ZQ2D">
    <property type="taxonomic scope" value="Bacteria"/>
</dbReference>
<dbReference type="AlphaFoldDB" id="N1ZZH9"/>
<evidence type="ECO:0000313" key="3">
    <source>
        <dbReference type="Proteomes" id="UP000012589"/>
    </source>
</evidence>